<dbReference type="InterPro" id="IPR021109">
    <property type="entry name" value="Peptidase_aspartic_dom_sf"/>
</dbReference>
<evidence type="ECO:0000256" key="3">
    <source>
        <dbReference type="ARBA" id="ARBA00022525"/>
    </source>
</evidence>
<dbReference type="SUPFAM" id="SSF50630">
    <property type="entry name" value="Acid proteases"/>
    <property type="match status" value="1"/>
</dbReference>
<gene>
    <name evidence="7" type="ORF">H6P81_002488</name>
</gene>
<dbReference type="GO" id="GO:0005576">
    <property type="term" value="C:extracellular region"/>
    <property type="evidence" value="ECO:0007669"/>
    <property type="project" value="UniProtKB-SubCell"/>
</dbReference>
<dbReference type="Gene3D" id="2.40.70.10">
    <property type="entry name" value="Acid Proteases"/>
    <property type="match status" value="2"/>
</dbReference>
<dbReference type="GO" id="GO:0004190">
    <property type="term" value="F:aspartic-type endopeptidase activity"/>
    <property type="evidence" value="ECO:0007669"/>
    <property type="project" value="InterPro"/>
</dbReference>
<dbReference type="PANTHER" id="PTHR47965">
    <property type="entry name" value="ASPARTYL PROTEASE-RELATED"/>
    <property type="match status" value="1"/>
</dbReference>
<comment type="subcellular location">
    <subcellularLocation>
        <location evidence="1">Secreted</location>
        <location evidence="1">Extracellular space</location>
    </subcellularLocation>
</comment>
<proteinExistence type="inferred from homology"/>
<dbReference type="InterPro" id="IPR032799">
    <property type="entry name" value="TAXi_C"/>
</dbReference>
<evidence type="ECO:0000259" key="6">
    <source>
        <dbReference type="PROSITE" id="PS51767"/>
    </source>
</evidence>
<comment type="caution">
    <text evidence="7">The sequence shown here is derived from an EMBL/GenBank/DDBJ whole genome shotgun (WGS) entry which is preliminary data.</text>
</comment>
<dbReference type="InterPro" id="IPR032861">
    <property type="entry name" value="TAXi_N"/>
</dbReference>
<evidence type="ECO:0000313" key="8">
    <source>
        <dbReference type="Proteomes" id="UP000825729"/>
    </source>
</evidence>
<evidence type="ECO:0000256" key="1">
    <source>
        <dbReference type="ARBA" id="ARBA00004239"/>
    </source>
</evidence>
<dbReference type="GO" id="GO:0006508">
    <property type="term" value="P:proteolysis"/>
    <property type="evidence" value="ECO:0007669"/>
    <property type="project" value="InterPro"/>
</dbReference>
<evidence type="ECO:0000256" key="2">
    <source>
        <dbReference type="ARBA" id="ARBA00007447"/>
    </source>
</evidence>
<accession>A0AAV7F9X5</accession>
<sequence>MASTSASSINVSLLLLIFLSTATAAPLLSTLTKDPKTNQYTATVHTGTPPGTTTLVLDLGFFFSWVDCKKLGHLSSSLPVSCNSSLCASINSNNSLPRSEPACANETCALSLENSFTRRRTARGRIFVEHSLAFPETDGHNPGPLAIIPRFFLSCSPASTLLRGLAEGSSGVIALGRSNFSVPAQISAAFSLPHVFALCLSGSPSAPGVAFFGTKGPHYFLPRNDDASLFLAYTPLVAAVANGLRREYFINVTSVEVNGNPVRSNNIRGFGGSCCQFSTVAPYTVMERSIFRSFAAVFVREAASMNLTRAKPVKPFRVCFSSEGVAGTKAGPAVPAVDLVLGGDRDGVFWRIHGANSMVRVGEDVMCLAFVDGGKRARTPIVIGGYQMEDNLLQFDLEKERLGFSSSLLLRDTTCSNFNFTRNPTI</sequence>
<dbReference type="InterPro" id="IPR001461">
    <property type="entry name" value="Aspartic_peptidase_A1"/>
</dbReference>
<dbReference type="Pfam" id="PF14541">
    <property type="entry name" value="TAXi_C"/>
    <property type="match status" value="1"/>
</dbReference>
<keyword evidence="4 5" id="KW-0732">Signal</keyword>
<dbReference type="Pfam" id="PF14543">
    <property type="entry name" value="TAXi_N"/>
    <property type="match status" value="1"/>
</dbReference>
<protein>
    <recommendedName>
        <fullName evidence="6">Peptidase A1 domain-containing protein</fullName>
    </recommendedName>
</protein>
<dbReference type="PROSITE" id="PS51767">
    <property type="entry name" value="PEPTIDASE_A1"/>
    <property type="match status" value="1"/>
</dbReference>
<feature type="chain" id="PRO_5043339060" description="Peptidase A1 domain-containing protein" evidence="5">
    <location>
        <begin position="25"/>
        <end position="426"/>
    </location>
</feature>
<organism evidence="7 8">
    <name type="scientific">Aristolochia fimbriata</name>
    <name type="common">White veined hardy Dutchman's pipe vine</name>
    <dbReference type="NCBI Taxonomy" id="158543"/>
    <lineage>
        <taxon>Eukaryota</taxon>
        <taxon>Viridiplantae</taxon>
        <taxon>Streptophyta</taxon>
        <taxon>Embryophyta</taxon>
        <taxon>Tracheophyta</taxon>
        <taxon>Spermatophyta</taxon>
        <taxon>Magnoliopsida</taxon>
        <taxon>Magnoliidae</taxon>
        <taxon>Piperales</taxon>
        <taxon>Aristolochiaceae</taxon>
        <taxon>Aristolochia</taxon>
    </lineage>
</organism>
<keyword evidence="3" id="KW-0964">Secreted</keyword>
<name>A0AAV7F9X5_ARIFI</name>
<feature type="domain" description="Peptidase A1" evidence="6">
    <location>
        <begin position="40"/>
        <end position="405"/>
    </location>
</feature>
<dbReference type="FunFam" id="2.40.70.10:FF:000041">
    <property type="entry name" value="Basic 7S globulin"/>
    <property type="match status" value="1"/>
</dbReference>
<dbReference type="InterPro" id="IPR033121">
    <property type="entry name" value="PEPTIDASE_A1"/>
</dbReference>
<dbReference type="EMBL" id="JAINDJ010000002">
    <property type="protein sequence ID" value="KAG9457980.1"/>
    <property type="molecule type" value="Genomic_DNA"/>
</dbReference>
<feature type="signal peptide" evidence="5">
    <location>
        <begin position="1"/>
        <end position="24"/>
    </location>
</feature>
<dbReference type="PANTHER" id="PTHR47965:SF6">
    <property type="entry name" value="ASPARTIC PROTEINASE GIP1-RELATED"/>
    <property type="match status" value="1"/>
</dbReference>
<evidence type="ECO:0000313" key="7">
    <source>
        <dbReference type="EMBL" id="KAG9457980.1"/>
    </source>
</evidence>
<dbReference type="AlphaFoldDB" id="A0AAV7F9X5"/>
<reference evidence="7 8" key="1">
    <citation type="submission" date="2021-07" db="EMBL/GenBank/DDBJ databases">
        <title>The Aristolochia fimbriata genome: insights into angiosperm evolution, floral development and chemical biosynthesis.</title>
        <authorList>
            <person name="Jiao Y."/>
        </authorList>
    </citation>
    <scope>NUCLEOTIDE SEQUENCE [LARGE SCALE GENOMIC DNA]</scope>
    <source>
        <strain evidence="7">IBCAS-2021</strain>
        <tissue evidence="7">Leaf</tissue>
    </source>
</reference>
<comment type="similarity">
    <text evidence="2">Belongs to the peptidase A1 family.</text>
</comment>
<evidence type="ECO:0000256" key="5">
    <source>
        <dbReference type="SAM" id="SignalP"/>
    </source>
</evidence>
<dbReference type="Proteomes" id="UP000825729">
    <property type="component" value="Unassembled WGS sequence"/>
</dbReference>
<keyword evidence="8" id="KW-1185">Reference proteome</keyword>
<evidence type="ECO:0000256" key="4">
    <source>
        <dbReference type="ARBA" id="ARBA00022729"/>
    </source>
</evidence>